<dbReference type="PIRSF" id="PIRSF031509">
    <property type="entry name" value="Cell_wall_LiaF/YvqF"/>
    <property type="match status" value="1"/>
</dbReference>
<dbReference type="EMBL" id="CP041372">
    <property type="protein sequence ID" value="QKS71867.1"/>
    <property type="molecule type" value="Genomic_DNA"/>
</dbReference>
<keyword evidence="1" id="KW-0472">Membrane</keyword>
<accession>A0A859FFI5</accession>
<dbReference type="KEGG" id="psua:FLK61_34945"/>
<dbReference type="InterPro" id="IPR024425">
    <property type="entry name" value="LiaF-like_C"/>
</dbReference>
<reference evidence="4" key="1">
    <citation type="submission" date="2019-07" db="EMBL/GenBank/DDBJ databases">
        <title>Bacillus alkalisoli sp. nov. isolated from saline soil.</title>
        <authorList>
            <person name="Sun J.-Q."/>
            <person name="Xu L."/>
        </authorList>
    </citation>
    <scope>NUCLEOTIDE SEQUENCE [LARGE SCALE GENOMIC DNA]</scope>
    <source>
        <strain evidence="4">M4U3P1</strain>
    </source>
</reference>
<organism evidence="3 4">
    <name type="scientific">Paenalkalicoccus suaedae</name>
    <dbReference type="NCBI Taxonomy" id="2592382"/>
    <lineage>
        <taxon>Bacteria</taxon>
        <taxon>Bacillati</taxon>
        <taxon>Bacillota</taxon>
        <taxon>Bacilli</taxon>
        <taxon>Bacillales</taxon>
        <taxon>Bacillaceae</taxon>
        <taxon>Paenalkalicoccus</taxon>
    </lineage>
</organism>
<evidence type="ECO:0000313" key="3">
    <source>
        <dbReference type="EMBL" id="QKS71867.1"/>
    </source>
</evidence>
<evidence type="ECO:0000259" key="2">
    <source>
        <dbReference type="Pfam" id="PF09922"/>
    </source>
</evidence>
<dbReference type="Proteomes" id="UP000318138">
    <property type="component" value="Chromosome"/>
</dbReference>
<dbReference type="InterPro" id="IPR016975">
    <property type="entry name" value="Cell_wall_LiaF"/>
</dbReference>
<dbReference type="RefSeq" id="WP_176009850.1">
    <property type="nucleotide sequence ID" value="NZ_CP041372.2"/>
</dbReference>
<feature type="domain" description="Cell wall-active antibiotics response LiaF-like C-terminal" evidence="2">
    <location>
        <begin position="126"/>
        <end position="238"/>
    </location>
</feature>
<dbReference type="GO" id="GO:0016020">
    <property type="term" value="C:membrane"/>
    <property type="evidence" value="ECO:0007669"/>
    <property type="project" value="InterPro"/>
</dbReference>
<keyword evidence="1" id="KW-1133">Transmembrane helix</keyword>
<feature type="transmembrane region" description="Helical" evidence="1">
    <location>
        <begin position="57"/>
        <end position="89"/>
    </location>
</feature>
<dbReference type="NCBIfam" id="NF040535">
    <property type="entry name" value="LiaF_C_term"/>
    <property type="match status" value="1"/>
</dbReference>
<evidence type="ECO:0000313" key="4">
    <source>
        <dbReference type="Proteomes" id="UP000318138"/>
    </source>
</evidence>
<sequence>MIRRIQTNTFNRILLIALALLALEVVISGGGFLVGIGIFAFVIFLGWKNYDSSFGKVVFWIGLLAQVLLFLSLFAVQFFIVAMLIVFFWQFRKRRKEPELVKPYYKNPEDSKHRLIEVRPLMEQRFIGSDRTSDAAYEWRDINIQGAVGDKVIDLSNTVVAYDAIVSVRHFLGNITIYVPYDVDVSIHTSLFFGKVTIFDELDRKLLNESVHYKTEGYADATQRIKIVLSSVSGDVEVRRR</sequence>
<name>A0A859FFI5_9BACI</name>
<dbReference type="Pfam" id="PF09922">
    <property type="entry name" value="LiaF-like_C"/>
    <property type="match status" value="1"/>
</dbReference>
<proteinExistence type="predicted"/>
<keyword evidence="4" id="KW-1185">Reference proteome</keyword>
<dbReference type="AlphaFoldDB" id="A0A859FFI5"/>
<gene>
    <name evidence="3" type="ORF">FLK61_34945</name>
</gene>
<keyword evidence="1" id="KW-0812">Transmembrane</keyword>
<dbReference type="InterPro" id="IPR047793">
    <property type="entry name" value="LiaF_C"/>
</dbReference>
<protein>
    <submittedName>
        <fullName evidence="3">Cell wall-active antibiotics response protein</fullName>
    </submittedName>
</protein>
<evidence type="ECO:0000256" key="1">
    <source>
        <dbReference type="SAM" id="Phobius"/>
    </source>
</evidence>
<feature type="transmembrane region" description="Helical" evidence="1">
    <location>
        <begin position="12"/>
        <end position="45"/>
    </location>
</feature>